<proteinExistence type="predicted"/>
<sequence length="67" mass="7020">MIDWLNTLTGNDIATYIGALLALVGLFVVGSKIINKTTQKQNVKNGTGIQVGGNLTVGEKDESKSNG</sequence>
<reference evidence="2 3" key="1">
    <citation type="journal article" date="2022" name="Environ. Microbiol. Rep.">
        <title>Eco-phylogenetic analyses reveal divergent evolution of vitamin B12 metabolism in the marine bacterial family 'Psychromonadaceae'.</title>
        <authorList>
            <person name="Jin X."/>
            <person name="Yang Y."/>
            <person name="Cao H."/>
            <person name="Gao B."/>
            <person name="Zhao Z."/>
        </authorList>
    </citation>
    <scope>NUCLEOTIDE SEQUENCE [LARGE SCALE GENOMIC DNA]</scope>
    <source>
        <strain evidence="2 3">MKS20</strain>
    </source>
</reference>
<dbReference type="Proteomes" id="UP001201273">
    <property type="component" value="Unassembled WGS sequence"/>
</dbReference>
<keyword evidence="3" id="KW-1185">Reference proteome</keyword>
<evidence type="ECO:0000313" key="3">
    <source>
        <dbReference type="Proteomes" id="UP001201273"/>
    </source>
</evidence>
<comment type="caution">
    <text evidence="2">The sequence shown here is derived from an EMBL/GenBank/DDBJ whole genome shotgun (WGS) entry which is preliminary data.</text>
</comment>
<dbReference type="RefSeq" id="WP_233051124.1">
    <property type="nucleotide sequence ID" value="NZ_JAIMJA010000001.1"/>
</dbReference>
<gene>
    <name evidence="2" type="ORF">K6Y31_01660</name>
</gene>
<accession>A0ABS8W556</accession>
<keyword evidence="1" id="KW-0812">Transmembrane</keyword>
<feature type="transmembrane region" description="Helical" evidence="1">
    <location>
        <begin position="13"/>
        <end position="34"/>
    </location>
</feature>
<evidence type="ECO:0000313" key="2">
    <source>
        <dbReference type="EMBL" id="MCE2593522.1"/>
    </source>
</evidence>
<keyword evidence="1" id="KW-1133">Transmembrane helix</keyword>
<name>A0ABS8W556_9GAMM</name>
<dbReference type="EMBL" id="JAIMJA010000001">
    <property type="protein sequence ID" value="MCE2593522.1"/>
    <property type="molecule type" value="Genomic_DNA"/>
</dbReference>
<evidence type="ECO:0000256" key="1">
    <source>
        <dbReference type="SAM" id="Phobius"/>
    </source>
</evidence>
<keyword evidence="1" id="KW-0472">Membrane</keyword>
<organism evidence="2 3">
    <name type="scientific">Motilimonas cestriensis</name>
    <dbReference type="NCBI Taxonomy" id="2742685"/>
    <lineage>
        <taxon>Bacteria</taxon>
        <taxon>Pseudomonadati</taxon>
        <taxon>Pseudomonadota</taxon>
        <taxon>Gammaproteobacteria</taxon>
        <taxon>Alteromonadales</taxon>
        <taxon>Alteromonadales genera incertae sedis</taxon>
        <taxon>Motilimonas</taxon>
    </lineage>
</organism>
<protein>
    <submittedName>
        <fullName evidence="2">Uncharacterized protein</fullName>
    </submittedName>
</protein>